<feature type="transmembrane region" description="Helical" evidence="1">
    <location>
        <begin position="186"/>
        <end position="204"/>
    </location>
</feature>
<evidence type="ECO:0000313" key="3">
    <source>
        <dbReference type="Proteomes" id="UP001592528"/>
    </source>
</evidence>
<keyword evidence="3" id="KW-1185">Reference proteome</keyword>
<keyword evidence="1" id="KW-0472">Membrane</keyword>
<comment type="caution">
    <text evidence="2">The sequence shown here is derived from an EMBL/GenBank/DDBJ whole genome shotgun (WGS) entry which is preliminary data.</text>
</comment>
<dbReference type="RefSeq" id="WP_030262016.1">
    <property type="nucleotide sequence ID" value="NZ_JBHEZZ010000004.1"/>
</dbReference>
<feature type="transmembrane region" description="Helical" evidence="1">
    <location>
        <begin position="111"/>
        <end position="139"/>
    </location>
</feature>
<gene>
    <name evidence="2" type="ORF">ACEZDJ_10385</name>
</gene>
<feature type="transmembrane region" description="Helical" evidence="1">
    <location>
        <begin position="12"/>
        <end position="32"/>
    </location>
</feature>
<dbReference type="Proteomes" id="UP001592528">
    <property type="component" value="Unassembled WGS sequence"/>
</dbReference>
<feature type="transmembrane region" description="Helical" evidence="1">
    <location>
        <begin position="68"/>
        <end position="90"/>
    </location>
</feature>
<evidence type="ECO:0000256" key="1">
    <source>
        <dbReference type="SAM" id="Phobius"/>
    </source>
</evidence>
<protein>
    <submittedName>
        <fullName evidence="2">ABC transporter permease subunit</fullName>
    </submittedName>
</protein>
<evidence type="ECO:0000313" key="2">
    <source>
        <dbReference type="EMBL" id="MFC1401696.1"/>
    </source>
</evidence>
<dbReference type="Pfam" id="PF12679">
    <property type="entry name" value="ABC2_membrane_2"/>
    <property type="match status" value="1"/>
</dbReference>
<organism evidence="2 3">
    <name type="scientific">Streptacidiphilus cavernicola</name>
    <dbReference type="NCBI Taxonomy" id="3342716"/>
    <lineage>
        <taxon>Bacteria</taxon>
        <taxon>Bacillati</taxon>
        <taxon>Actinomycetota</taxon>
        <taxon>Actinomycetes</taxon>
        <taxon>Kitasatosporales</taxon>
        <taxon>Streptomycetaceae</taxon>
        <taxon>Streptacidiphilus</taxon>
    </lineage>
</organism>
<proteinExistence type="predicted"/>
<reference evidence="2 3" key="1">
    <citation type="submission" date="2024-09" db="EMBL/GenBank/DDBJ databases">
        <authorList>
            <person name="Lee S.D."/>
        </authorList>
    </citation>
    <scope>NUCLEOTIDE SEQUENCE [LARGE SCALE GENOMIC DNA]</scope>
    <source>
        <strain evidence="2 3">N1-5</strain>
    </source>
</reference>
<feature type="transmembrane region" description="Helical" evidence="1">
    <location>
        <begin position="159"/>
        <end position="179"/>
    </location>
</feature>
<sequence>MIWLTWRQFRTQAQVALAAVLLLGTYLVLLGLQIRSRHHSVLAQCRSHGNCPGLLASFTSEFQLQVSLLGYVLLIVPGVLGMFWGAPLITRELELGTHRLVWNQSVTRGRWLAAKLGIVGLSSMAAAGVLSLLLTWAASPFDQVEADRFSPSLFAARNIAPVGYAAFACALGVTLGLLVRRTLPAMALAMVLFTVVQIVVPNLIRPNLAAPVGSSVRLTSSELSTLNFLGQYGTVGGLKVPSGDWVVSTSPMLNAAGANVGHTAMYAGCIDNSVQSAMLACLSRANLHVDLTVQPARRYWSFQWYETGLFALATAVLVGLSYWRIRGRLA</sequence>
<keyword evidence="1" id="KW-0812">Transmembrane</keyword>
<name>A0ABV6UJR6_9ACTN</name>
<dbReference type="EMBL" id="JBHEZZ010000004">
    <property type="protein sequence ID" value="MFC1401696.1"/>
    <property type="molecule type" value="Genomic_DNA"/>
</dbReference>
<feature type="transmembrane region" description="Helical" evidence="1">
    <location>
        <begin position="302"/>
        <end position="323"/>
    </location>
</feature>
<keyword evidence="1" id="KW-1133">Transmembrane helix</keyword>
<accession>A0ABV6UJR6</accession>